<dbReference type="OMA" id="HASSNCD"/>
<sequence length="417" mass="48521">MNFKDLQFNIGKLTTNVKSQVARNNPLQNHDTRSLNLWLFEERNDLSFMRTTAYHHAETNKAFLEWIKDELEKNKQHENYSEDIEDVGSTLALLLDKQVELEKQYTERYKLYRRAIKSMREKEVELADLREKKQSIQERINHLSKSNSNSKKIPELQKELDQLQTSSKEAEAHEYKRFIMKEAFYLRFNALQEYAEKTAIVAGYGKYLVDLLDAQNHASSNCDMILKDALLTVDAWKPKDERVTLTEEDVLFQHEDEEEEDALLLTTHDMQVKKKDHHHHQQQQQQQAPTAISTPLQRETNASKPPAVTTTSKNTSCNKSTDVGHEFDPKTKATTSNSKTTDYYHRLYQDKKSTQKHQCIQHHRSYADFQNQFDIPPPSHTSGSGLDPEKQEYFAEAPPPAYSNTNNIPSIHPDKKQ</sequence>
<dbReference type="OrthoDB" id="5599269at2759"/>
<dbReference type="GO" id="GO:0006897">
    <property type="term" value="P:endocytosis"/>
    <property type="evidence" value="ECO:0007669"/>
    <property type="project" value="TreeGrafter"/>
</dbReference>
<dbReference type="InterPro" id="IPR028245">
    <property type="entry name" value="PIL1/LSP1"/>
</dbReference>
<feature type="region of interest" description="Disordered" evidence="2">
    <location>
        <begin position="370"/>
        <end position="417"/>
    </location>
</feature>
<feature type="coiled-coil region" evidence="1">
    <location>
        <begin position="102"/>
        <end position="173"/>
    </location>
</feature>
<dbReference type="VEuPathDB" id="FungiDB:HMPREF1544_07149"/>
<reference evidence="4" key="1">
    <citation type="submission" date="2013-05" db="EMBL/GenBank/DDBJ databases">
        <title>The Genome sequence of Mucor circinelloides f. circinelloides 1006PhL.</title>
        <authorList>
            <consortium name="The Broad Institute Genomics Platform"/>
            <person name="Cuomo C."/>
            <person name="Earl A."/>
            <person name="Findley K."/>
            <person name="Lee S.C."/>
            <person name="Walker B."/>
            <person name="Young S."/>
            <person name="Zeng Q."/>
            <person name="Gargeya S."/>
            <person name="Fitzgerald M."/>
            <person name="Haas B."/>
            <person name="Abouelleil A."/>
            <person name="Allen A.W."/>
            <person name="Alvarado L."/>
            <person name="Arachchi H.M."/>
            <person name="Berlin A.M."/>
            <person name="Chapman S.B."/>
            <person name="Gainer-Dewar J."/>
            <person name="Goldberg J."/>
            <person name="Griggs A."/>
            <person name="Gujja S."/>
            <person name="Hansen M."/>
            <person name="Howarth C."/>
            <person name="Imamovic A."/>
            <person name="Ireland A."/>
            <person name="Larimer J."/>
            <person name="McCowan C."/>
            <person name="Murphy C."/>
            <person name="Pearson M."/>
            <person name="Poon T.W."/>
            <person name="Priest M."/>
            <person name="Roberts A."/>
            <person name="Saif S."/>
            <person name="Shea T."/>
            <person name="Sisk P."/>
            <person name="Sykes S."/>
            <person name="Wortman J."/>
            <person name="Nusbaum C."/>
            <person name="Birren B."/>
        </authorList>
    </citation>
    <scope>NUCLEOTIDE SEQUENCE [LARGE SCALE GENOMIC DNA]</scope>
    <source>
        <strain evidence="4">1006PhL</strain>
    </source>
</reference>
<dbReference type="PANTHER" id="PTHR31962:SF1">
    <property type="entry name" value="SPHINGOLIPID LONG CHAIN BASE-RESPONSIVE PROTEIN PIL1"/>
    <property type="match status" value="1"/>
</dbReference>
<gene>
    <name evidence="3" type="ORF">HMPREF1544_07149</name>
</gene>
<evidence type="ECO:0000313" key="4">
    <source>
        <dbReference type="Proteomes" id="UP000014254"/>
    </source>
</evidence>
<evidence type="ECO:0008006" key="5">
    <source>
        <dbReference type="Google" id="ProtNLM"/>
    </source>
</evidence>
<dbReference type="AlphaFoldDB" id="S2JTI6"/>
<evidence type="ECO:0000256" key="1">
    <source>
        <dbReference type="SAM" id="Coils"/>
    </source>
</evidence>
<dbReference type="GO" id="GO:0008289">
    <property type="term" value="F:lipid binding"/>
    <property type="evidence" value="ECO:0007669"/>
    <property type="project" value="TreeGrafter"/>
</dbReference>
<proteinExistence type="predicted"/>
<dbReference type="PANTHER" id="PTHR31962">
    <property type="entry name" value="SPHINGOLIPID LONG CHAIN BASE-RESPONSIVE PROTEIN PIL1"/>
    <property type="match status" value="1"/>
</dbReference>
<evidence type="ECO:0000256" key="2">
    <source>
        <dbReference type="SAM" id="MobiDB-lite"/>
    </source>
</evidence>
<dbReference type="GO" id="GO:0036286">
    <property type="term" value="C:eisosome filament"/>
    <property type="evidence" value="ECO:0007669"/>
    <property type="project" value="TreeGrafter"/>
</dbReference>
<dbReference type="EMBL" id="KE123997">
    <property type="protein sequence ID" value="EPB86073.1"/>
    <property type="molecule type" value="Genomic_DNA"/>
</dbReference>
<accession>S2JTI6</accession>
<evidence type="ECO:0000313" key="3">
    <source>
        <dbReference type="EMBL" id="EPB86073.1"/>
    </source>
</evidence>
<feature type="compositionally biased region" description="Basic and acidic residues" evidence="2">
    <location>
        <begin position="322"/>
        <end position="331"/>
    </location>
</feature>
<organism evidence="3 4">
    <name type="scientific">Mucor circinelloides f. circinelloides (strain 1006PhL)</name>
    <name type="common">Mucormycosis agent</name>
    <name type="synonym">Calyptromyces circinelloides</name>
    <dbReference type="NCBI Taxonomy" id="1220926"/>
    <lineage>
        <taxon>Eukaryota</taxon>
        <taxon>Fungi</taxon>
        <taxon>Fungi incertae sedis</taxon>
        <taxon>Mucoromycota</taxon>
        <taxon>Mucoromycotina</taxon>
        <taxon>Mucoromycetes</taxon>
        <taxon>Mucorales</taxon>
        <taxon>Mucorineae</taxon>
        <taxon>Mucoraceae</taxon>
        <taxon>Mucor</taxon>
    </lineage>
</organism>
<keyword evidence="4" id="KW-1185">Reference proteome</keyword>
<name>S2JTI6_MUCC1</name>
<feature type="compositionally biased region" description="Polar residues" evidence="2">
    <location>
        <begin position="288"/>
        <end position="303"/>
    </location>
</feature>
<dbReference type="GO" id="GO:0005886">
    <property type="term" value="C:plasma membrane"/>
    <property type="evidence" value="ECO:0007669"/>
    <property type="project" value="TreeGrafter"/>
</dbReference>
<dbReference type="InterPro" id="IPR027267">
    <property type="entry name" value="AH/BAR_dom_sf"/>
</dbReference>
<feature type="compositionally biased region" description="Low complexity" evidence="2">
    <location>
        <begin position="309"/>
        <end position="321"/>
    </location>
</feature>
<dbReference type="Proteomes" id="UP000014254">
    <property type="component" value="Unassembled WGS sequence"/>
</dbReference>
<dbReference type="GO" id="GO:0070941">
    <property type="term" value="P:eisosome assembly"/>
    <property type="evidence" value="ECO:0007669"/>
    <property type="project" value="TreeGrafter"/>
</dbReference>
<dbReference type="STRING" id="1220926.S2JTI6"/>
<dbReference type="InParanoid" id="S2JTI6"/>
<feature type="region of interest" description="Disordered" evidence="2">
    <location>
        <begin position="271"/>
        <end position="337"/>
    </location>
</feature>
<keyword evidence="1" id="KW-0175">Coiled coil</keyword>
<protein>
    <recommendedName>
        <fullName evidence="5">Eisosome component PIL1-domain-containing protein</fullName>
    </recommendedName>
</protein>
<dbReference type="Pfam" id="PF13805">
    <property type="entry name" value="Pil1"/>
    <property type="match status" value="1"/>
</dbReference>
<dbReference type="Gene3D" id="1.20.1270.60">
    <property type="entry name" value="Arfaptin homology (AH) domain/BAR domain"/>
    <property type="match status" value="1"/>
</dbReference>